<dbReference type="PRINTS" id="PR00364">
    <property type="entry name" value="DISEASERSIST"/>
</dbReference>
<keyword evidence="8" id="KW-0547">Nucleotide-binding</keyword>
<keyword evidence="7" id="KW-0677">Repeat</keyword>
<dbReference type="Pfam" id="PF00931">
    <property type="entry name" value="NB-ARC"/>
    <property type="match status" value="1"/>
</dbReference>
<sequence length="1076" mass="122825">MDSSSRQTLSEMFVHLDKWRKMRKAKKRDPLKFKWSQFHLSVVHGYVLKLNLTPHSDLLTRAKLLNPEFSNLVPENTAEYDHKVASLTHALQEVFVVPEKHQLFERGDEDPVDKNGMIAAFMDMLLRLLHNRPGSVNPIEDKIDSLRKLMRFLLAVLGHDQQTHHLFLTEFEKVLNKAGSVVHFIIFSTDSISKAAEEAFGALLRRMDDLKSRIIKRAIAEPNATPKTAAGDSLFIVDSLLDDLEDLLSREDDVTAHVKDQIKMLQQELRISISLIKDSRLPGMEEYVMRLAYEAEYLINSFLVGDASCRYFSINLSHVINKIKSIKSVIQGSESNLDIVASKFEQLSIQNKSSSNVEDVVGFEDKELEILQYLDGGSENLTIVAVCGMPGVGKTTLAKKMYNHPSFIHKFDVRSWCVVSQNYQMKNLLIDILVNLKVVLDKEDMLNTGEESLKVVIHQILFKRRYLIVMDDVWDSEAWNDVQACFPDNENGSRILLTSRNRKVAPPDSIICELPLMSNNNCWKLLRKKVFQDQPVPPNLKKTATRIARKCRGLPLAVVVVAGILSSMNKQDSTWRKVEGNLAKYMHAGEDNVMMQIVELSYANLADHLKPCFLYFGVFPQGEQILVAELLRLWIAEGFIRKEETTRPERVAEKYLMELIDRSLVTVARSRSDGGVKDCVVHDLLHEFCLKRCKEENLHTLADNNYSINKKHQRLCIHDFTSSPRSPLFGLHIRSILGCFPTSGFLNMKLLRVLLLQGLVSYGSLNEIKHLYNLRSLAIGYGLSSPQLEELKLAFLSSLVNLEFLQVMSQFYLVCIPSALARMKKLRYINVNTQVYFGEESSSQPNNLEFLSKVTIRDLNDENMLKCSPNLRELKCKCFPLVVEETGELRYPDFSCFTQLELLQLEGSFINTIADINLPLNVKELTLSGLYLPWEKISVIGGLQNLQNLKLLFGAFDGEMWETREGEFQQLRVLVLKTVYDLREWKVESSDHFPRLRWLVLDDCQHLQEIPAAVGEIDTLEVVEIKGYCQETMMKSAEEIEKEQREAGNDGLKFHLHKIIGLTSETASSFFLSLLS</sequence>
<evidence type="ECO:0000259" key="11">
    <source>
        <dbReference type="Pfam" id="PF00931"/>
    </source>
</evidence>
<accession>A0ABD1G7P1</accession>
<dbReference type="SUPFAM" id="SSF52058">
    <property type="entry name" value="L domain-like"/>
    <property type="match status" value="1"/>
</dbReference>
<evidence type="ECO:0000256" key="1">
    <source>
        <dbReference type="ARBA" id="ARBA00002074"/>
    </source>
</evidence>
<keyword evidence="10" id="KW-0067">ATP-binding</keyword>
<evidence type="ECO:0000313" key="13">
    <source>
        <dbReference type="EMBL" id="KAL1539028.1"/>
    </source>
</evidence>
<dbReference type="InterPro" id="IPR027417">
    <property type="entry name" value="P-loop_NTPase"/>
</dbReference>
<comment type="similarity">
    <text evidence="3">Belongs to the disease resistance NB-LRR family.</text>
</comment>
<evidence type="ECO:0000259" key="12">
    <source>
        <dbReference type="Pfam" id="PF23559"/>
    </source>
</evidence>
<evidence type="ECO:0000313" key="14">
    <source>
        <dbReference type="Proteomes" id="UP001567538"/>
    </source>
</evidence>
<feature type="domain" description="Disease resistance protein winged helix" evidence="12">
    <location>
        <begin position="618"/>
        <end position="688"/>
    </location>
</feature>
<gene>
    <name evidence="13" type="ORF">AAHA92_27703</name>
</gene>
<evidence type="ECO:0000256" key="3">
    <source>
        <dbReference type="ARBA" id="ARBA00008894"/>
    </source>
</evidence>
<dbReference type="InterPro" id="IPR032675">
    <property type="entry name" value="LRR_dom_sf"/>
</dbReference>
<comment type="function">
    <text evidence="1">Confers resistance to late blight (Phytophthora infestans) races carrying the avirulence gene Avr1. Resistance proteins guard the plant against pathogens that contain an appropriate avirulence protein via an indirect interaction with this avirulence protein. That triggers a defense system including the hypersensitive response, which restricts the pathogen growth.</text>
</comment>
<dbReference type="AlphaFoldDB" id="A0ABD1G7P1"/>
<dbReference type="Pfam" id="PF23559">
    <property type="entry name" value="WHD_DRP"/>
    <property type="match status" value="1"/>
</dbReference>
<dbReference type="GO" id="GO:0005524">
    <property type="term" value="F:ATP binding"/>
    <property type="evidence" value="ECO:0007669"/>
    <property type="project" value="UniProtKB-KW"/>
</dbReference>
<evidence type="ECO:0000256" key="7">
    <source>
        <dbReference type="ARBA" id="ARBA00022737"/>
    </source>
</evidence>
<reference evidence="13 14" key="1">
    <citation type="submission" date="2024-06" db="EMBL/GenBank/DDBJ databases">
        <title>A chromosome level genome sequence of Diviner's sage (Salvia divinorum).</title>
        <authorList>
            <person name="Ford S.A."/>
            <person name="Ro D.-K."/>
            <person name="Ness R.W."/>
            <person name="Phillips M.A."/>
        </authorList>
    </citation>
    <scope>NUCLEOTIDE SEQUENCE [LARGE SCALE GENOMIC DNA]</scope>
    <source>
        <strain evidence="13">SAF-2024a</strain>
        <tissue evidence="13">Leaf</tissue>
    </source>
</reference>
<dbReference type="InterPro" id="IPR058922">
    <property type="entry name" value="WHD_DRP"/>
</dbReference>
<keyword evidence="9" id="KW-0611">Plant defense</keyword>
<dbReference type="Gene3D" id="1.10.8.430">
    <property type="entry name" value="Helical domain of apoptotic protease-activating factors"/>
    <property type="match status" value="1"/>
</dbReference>
<evidence type="ECO:0000256" key="4">
    <source>
        <dbReference type="ARBA" id="ARBA00022490"/>
    </source>
</evidence>
<dbReference type="EMBL" id="JBEAFC010000010">
    <property type="protein sequence ID" value="KAL1539028.1"/>
    <property type="molecule type" value="Genomic_DNA"/>
</dbReference>
<dbReference type="FunFam" id="3.40.50.300:FF:001091">
    <property type="entry name" value="Probable disease resistance protein At1g61300"/>
    <property type="match status" value="1"/>
</dbReference>
<dbReference type="Gene3D" id="1.10.10.10">
    <property type="entry name" value="Winged helix-like DNA-binding domain superfamily/Winged helix DNA-binding domain"/>
    <property type="match status" value="1"/>
</dbReference>
<evidence type="ECO:0000256" key="5">
    <source>
        <dbReference type="ARBA" id="ARBA00022614"/>
    </source>
</evidence>
<evidence type="ECO:0000256" key="9">
    <source>
        <dbReference type="ARBA" id="ARBA00022821"/>
    </source>
</evidence>
<dbReference type="GO" id="GO:0005737">
    <property type="term" value="C:cytoplasm"/>
    <property type="evidence" value="ECO:0007669"/>
    <property type="project" value="UniProtKB-SubCell"/>
</dbReference>
<evidence type="ECO:0000256" key="10">
    <source>
        <dbReference type="ARBA" id="ARBA00022840"/>
    </source>
</evidence>
<keyword evidence="14" id="KW-1185">Reference proteome</keyword>
<evidence type="ECO:0000256" key="6">
    <source>
        <dbReference type="ARBA" id="ARBA00022667"/>
    </source>
</evidence>
<comment type="subcellular location">
    <subcellularLocation>
        <location evidence="2">Cytoplasm</location>
    </subcellularLocation>
</comment>
<organism evidence="13 14">
    <name type="scientific">Salvia divinorum</name>
    <name type="common">Maria pastora</name>
    <name type="synonym">Diviner's sage</name>
    <dbReference type="NCBI Taxonomy" id="28513"/>
    <lineage>
        <taxon>Eukaryota</taxon>
        <taxon>Viridiplantae</taxon>
        <taxon>Streptophyta</taxon>
        <taxon>Embryophyta</taxon>
        <taxon>Tracheophyta</taxon>
        <taxon>Spermatophyta</taxon>
        <taxon>Magnoliopsida</taxon>
        <taxon>eudicotyledons</taxon>
        <taxon>Gunneridae</taxon>
        <taxon>Pentapetalae</taxon>
        <taxon>asterids</taxon>
        <taxon>lamiids</taxon>
        <taxon>Lamiales</taxon>
        <taxon>Lamiaceae</taxon>
        <taxon>Nepetoideae</taxon>
        <taxon>Mentheae</taxon>
        <taxon>Salviinae</taxon>
        <taxon>Salvia</taxon>
        <taxon>Salvia subgen. Calosphace</taxon>
    </lineage>
</organism>
<name>A0ABD1G7P1_SALDI</name>
<dbReference type="InterPro" id="IPR002182">
    <property type="entry name" value="NB-ARC"/>
</dbReference>
<dbReference type="InterPro" id="IPR042197">
    <property type="entry name" value="Apaf_helical"/>
</dbReference>
<dbReference type="Gene3D" id="3.40.50.300">
    <property type="entry name" value="P-loop containing nucleotide triphosphate hydrolases"/>
    <property type="match status" value="1"/>
</dbReference>
<dbReference type="Gene3D" id="3.80.10.10">
    <property type="entry name" value="Ribonuclease Inhibitor"/>
    <property type="match status" value="1"/>
</dbReference>
<feature type="domain" description="NB-ARC" evidence="11">
    <location>
        <begin position="369"/>
        <end position="533"/>
    </location>
</feature>
<dbReference type="GO" id="GO:0009626">
    <property type="term" value="P:plant-type hypersensitive response"/>
    <property type="evidence" value="ECO:0007669"/>
    <property type="project" value="UniProtKB-KW"/>
</dbReference>
<dbReference type="SUPFAM" id="SSF52540">
    <property type="entry name" value="P-loop containing nucleoside triphosphate hydrolases"/>
    <property type="match status" value="1"/>
</dbReference>
<evidence type="ECO:0000256" key="2">
    <source>
        <dbReference type="ARBA" id="ARBA00004496"/>
    </source>
</evidence>
<keyword evidence="6" id="KW-0381">Hypersensitive response</keyword>
<dbReference type="InterPro" id="IPR044974">
    <property type="entry name" value="Disease_R_plants"/>
</dbReference>
<comment type="caution">
    <text evidence="13">The sequence shown here is derived from an EMBL/GenBank/DDBJ whole genome shotgun (WGS) entry which is preliminary data.</text>
</comment>
<dbReference type="PANTHER" id="PTHR23155">
    <property type="entry name" value="DISEASE RESISTANCE PROTEIN RP"/>
    <property type="match status" value="1"/>
</dbReference>
<dbReference type="InterPro" id="IPR036388">
    <property type="entry name" value="WH-like_DNA-bd_sf"/>
</dbReference>
<dbReference type="GO" id="GO:0051607">
    <property type="term" value="P:defense response to virus"/>
    <property type="evidence" value="ECO:0007669"/>
    <property type="project" value="UniProtKB-ARBA"/>
</dbReference>
<keyword evidence="4" id="KW-0963">Cytoplasm</keyword>
<proteinExistence type="inferred from homology"/>
<protein>
    <submittedName>
        <fullName evidence="13">Late blight resistance protein R1A-3</fullName>
    </submittedName>
</protein>
<dbReference type="Proteomes" id="UP001567538">
    <property type="component" value="Unassembled WGS sequence"/>
</dbReference>
<dbReference type="PANTHER" id="PTHR23155:SF1152">
    <property type="entry name" value="AAA+ ATPASE DOMAIN-CONTAINING PROTEIN"/>
    <property type="match status" value="1"/>
</dbReference>
<evidence type="ECO:0000256" key="8">
    <source>
        <dbReference type="ARBA" id="ARBA00022741"/>
    </source>
</evidence>
<dbReference type="FunFam" id="1.10.10.10:FF:000322">
    <property type="entry name" value="Probable disease resistance protein At1g63360"/>
    <property type="match status" value="1"/>
</dbReference>
<keyword evidence="5" id="KW-0433">Leucine-rich repeat</keyword>